<proteinExistence type="predicted"/>
<name>A0A0H5QQP0_9EUKA</name>
<dbReference type="GO" id="GO:0061630">
    <property type="term" value="F:ubiquitin protein ligase activity"/>
    <property type="evidence" value="ECO:0007669"/>
    <property type="project" value="TreeGrafter"/>
</dbReference>
<dbReference type="InterPro" id="IPR001841">
    <property type="entry name" value="Znf_RING"/>
</dbReference>
<dbReference type="PANTHER" id="PTHR45931">
    <property type="entry name" value="SI:CH211-59O9.10"/>
    <property type="match status" value="1"/>
</dbReference>
<evidence type="ECO:0000256" key="2">
    <source>
        <dbReference type="ARBA" id="ARBA00022771"/>
    </source>
</evidence>
<evidence type="ECO:0000256" key="1">
    <source>
        <dbReference type="ARBA" id="ARBA00022723"/>
    </source>
</evidence>
<dbReference type="Gene3D" id="3.30.40.10">
    <property type="entry name" value="Zinc/RING finger domain, C3HC4 (zinc finger)"/>
    <property type="match status" value="1"/>
</dbReference>
<dbReference type="GO" id="GO:0008270">
    <property type="term" value="F:zinc ion binding"/>
    <property type="evidence" value="ECO:0007669"/>
    <property type="project" value="UniProtKB-KW"/>
</dbReference>
<evidence type="ECO:0000256" key="5">
    <source>
        <dbReference type="SAM" id="Phobius"/>
    </source>
</evidence>
<feature type="transmembrane region" description="Helical" evidence="5">
    <location>
        <begin position="55"/>
        <end position="88"/>
    </location>
</feature>
<dbReference type="AlphaFoldDB" id="A0A0H5QQP0"/>
<dbReference type="SMART" id="SM00184">
    <property type="entry name" value="RING"/>
    <property type="match status" value="1"/>
</dbReference>
<reference evidence="7" key="1">
    <citation type="submission" date="2015-04" db="EMBL/GenBank/DDBJ databases">
        <title>The genome sequence of the plant pathogenic Rhizarian Plasmodiophora brassicae reveals insights in its biotrophic life cycle and the origin of chitin synthesis.</title>
        <authorList>
            <person name="Schwelm A."/>
            <person name="Fogelqvist J."/>
            <person name="Knaust A."/>
            <person name="Julke S."/>
            <person name="Lilja T."/>
            <person name="Dhandapani V."/>
            <person name="Bonilla-Rosso G."/>
            <person name="Karlsson M."/>
            <person name="Shevchenko A."/>
            <person name="Choi S.R."/>
            <person name="Kim H.G."/>
            <person name="Park J.Y."/>
            <person name="Lim Y.P."/>
            <person name="Ludwig-Muller J."/>
            <person name="Dixelius C."/>
        </authorList>
    </citation>
    <scope>NUCLEOTIDE SEQUENCE</scope>
    <source>
        <tissue evidence="7">Potato root galls</tissue>
    </source>
</reference>
<dbReference type="GO" id="GO:0005634">
    <property type="term" value="C:nucleus"/>
    <property type="evidence" value="ECO:0007669"/>
    <property type="project" value="TreeGrafter"/>
</dbReference>
<dbReference type="PANTHER" id="PTHR45931:SF3">
    <property type="entry name" value="RING ZINC FINGER-CONTAINING PROTEIN"/>
    <property type="match status" value="1"/>
</dbReference>
<evidence type="ECO:0000256" key="4">
    <source>
        <dbReference type="PROSITE-ProRule" id="PRU00175"/>
    </source>
</evidence>
<feature type="transmembrane region" description="Helical" evidence="5">
    <location>
        <begin position="17"/>
        <end position="35"/>
    </location>
</feature>
<keyword evidence="2 4" id="KW-0863">Zinc-finger</keyword>
<keyword evidence="5" id="KW-0472">Membrane</keyword>
<keyword evidence="1" id="KW-0479">Metal-binding</keyword>
<dbReference type="SUPFAM" id="SSF57850">
    <property type="entry name" value="RING/U-box"/>
    <property type="match status" value="1"/>
</dbReference>
<dbReference type="EMBL" id="HACM01003906">
    <property type="protein sequence ID" value="CRZ04348.1"/>
    <property type="molecule type" value="Transcribed_RNA"/>
</dbReference>
<evidence type="ECO:0000313" key="7">
    <source>
        <dbReference type="EMBL" id="CRZ04348.1"/>
    </source>
</evidence>
<keyword evidence="5" id="KW-1133">Transmembrane helix</keyword>
<dbReference type="GO" id="GO:0006511">
    <property type="term" value="P:ubiquitin-dependent protein catabolic process"/>
    <property type="evidence" value="ECO:0007669"/>
    <property type="project" value="TreeGrafter"/>
</dbReference>
<protein>
    <recommendedName>
        <fullName evidence="6">RING-type domain-containing protein</fullName>
    </recommendedName>
</protein>
<organism evidence="7">
    <name type="scientific">Spongospora subterranea</name>
    <dbReference type="NCBI Taxonomy" id="70186"/>
    <lineage>
        <taxon>Eukaryota</taxon>
        <taxon>Sar</taxon>
        <taxon>Rhizaria</taxon>
        <taxon>Endomyxa</taxon>
        <taxon>Phytomyxea</taxon>
        <taxon>Plasmodiophorida</taxon>
        <taxon>Plasmodiophoridae</taxon>
        <taxon>Spongospora</taxon>
    </lineage>
</organism>
<dbReference type="Pfam" id="PF13639">
    <property type="entry name" value="zf-RING_2"/>
    <property type="match status" value="1"/>
</dbReference>
<feature type="domain" description="RING-type" evidence="6">
    <location>
        <begin position="126"/>
        <end position="167"/>
    </location>
</feature>
<sequence length="187" mass="20863">ADRDMAALKRSNEMDTLRLYVFIAAASLGLFLIMGKEATTDCAAAGNSLQLLKWFTFGLIMFHLVVTFSSLLMLTMLCLCLPCVLLILQYLQPNQGLDDVALEAIPERVFSDRDNHSDHASNPATCVICQVDFVNNDHLKHLRCNHEFHAECLDQWLTLKATCPLCRESVKGARNPEPVAENEPAEV</sequence>
<dbReference type="PROSITE" id="PS50089">
    <property type="entry name" value="ZF_RING_2"/>
    <property type="match status" value="1"/>
</dbReference>
<accession>A0A0H5QQP0</accession>
<keyword evidence="5" id="KW-0812">Transmembrane</keyword>
<evidence type="ECO:0000259" key="6">
    <source>
        <dbReference type="PROSITE" id="PS50089"/>
    </source>
</evidence>
<evidence type="ECO:0000256" key="3">
    <source>
        <dbReference type="ARBA" id="ARBA00022833"/>
    </source>
</evidence>
<dbReference type="CDD" id="cd16454">
    <property type="entry name" value="RING-H2_PA-TM-RING"/>
    <property type="match status" value="1"/>
</dbReference>
<dbReference type="InterPro" id="IPR013083">
    <property type="entry name" value="Znf_RING/FYVE/PHD"/>
</dbReference>
<feature type="non-terminal residue" evidence="7">
    <location>
        <position position="1"/>
    </location>
</feature>
<keyword evidence="3" id="KW-0862">Zinc</keyword>
<dbReference type="InterPro" id="IPR051834">
    <property type="entry name" value="RING_finger_E3_ligase"/>
</dbReference>